<gene>
    <name evidence="2" type="ordered locus">Sta7437_1346</name>
</gene>
<dbReference type="EMBL" id="CP003653">
    <property type="protein sequence ID" value="AFZ34913.1"/>
    <property type="molecule type" value="Genomic_DNA"/>
</dbReference>
<dbReference type="InterPro" id="IPR000182">
    <property type="entry name" value="GNAT_dom"/>
</dbReference>
<accession>K9XQW1</accession>
<dbReference type="eggNOG" id="COG0456">
    <property type="taxonomic scope" value="Bacteria"/>
</dbReference>
<protein>
    <submittedName>
        <fullName evidence="2">GCN5-related N-acetyltransferase</fullName>
    </submittedName>
</protein>
<evidence type="ECO:0000313" key="2">
    <source>
        <dbReference type="EMBL" id="AFZ34913.1"/>
    </source>
</evidence>
<dbReference type="KEGG" id="scs:Sta7437_1346"/>
<dbReference type="PANTHER" id="PTHR47443:SF3">
    <property type="entry name" value="GCN5-RELATED N-ACETYLTRANSFERASE 4, CHLOROPLASTIC"/>
    <property type="match status" value="1"/>
</dbReference>
<dbReference type="GO" id="GO:0016747">
    <property type="term" value="F:acyltransferase activity, transferring groups other than amino-acyl groups"/>
    <property type="evidence" value="ECO:0007669"/>
    <property type="project" value="InterPro"/>
</dbReference>
<dbReference type="STRING" id="111780.Sta7437_1346"/>
<dbReference type="Gene3D" id="3.40.630.30">
    <property type="match status" value="1"/>
</dbReference>
<keyword evidence="3" id="KW-1185">Reference proteome</keyword>
<dbReference type="CDD" id="cd04301">
    <property type="entry name" value="NAT_SF"/>
    <property type="match status" value="1"/>
</dbReference>
<dbReference type="OrthoDB" id="482525at2"/>
<dbReference type="PANTHER" id="PTHR47443">
    <property type="entry name" value="ACYL-COA N-ACYLTRANSFERASES (NAT) SUPERFAMILY PROTEIN"/>
    <property type="match status" value="1"/>
</dbReference>
<proteinExistence type="predicted"/>
<dbReference type="RefSeq" id="WP_015192586.1">
    <property type="nucleotide sequence ID" value="NC_019748.1"/>
</dbReference>
<dbReference type="HOGENOM" id="CLU_087926_0_0_3"/>
<dbReference type="SUPFAM" id="SSF55729">
    <property type="entry name" value="Acyl-CoA N-acyltransferases (Nat)"/>
    <property type="match status" value="1"/>
</dbReference>
<feature type="domain" description="N-acetyltransferase" evidence="1">
    <location>
        <begin position="36"/>
        <end position="210"/>
    </location>
</feature>
<dbReference type="InterPro" id="IPR016181">
    <property type="entry name" value="Acyl_CoA_acyltransferase"/>
</dbReference>
<dbReference type="Proteomes" id="UP000010473">
    <property type="component" value="Chromosome"/>
</dbReference>
<dbReference type="Pfam" id="PF00583">
    <property type="entry name" value="Acetyltransf_1"/>
    <property type="match status" value="1"/>
</dbReference>
<organism evidence="2 3">
    <name type="scientific">Stanieria cyanosphaera (strain ATCC 29371 / PCC 7437)</name>
    <dbReference type="NCBI Taxonomy" id="111780"/>
    <lineage>
        <taxon>Bacteria</taxon>
        <taxon>Bacillati</taxon>
        <taxon>Cyanobacteriota</taxon>
        <taxon>Cyanophyceae</taxon>
        <taxon>Pleurocapsales</taxon>
        <taxon>Dermocarpellaceae</taxon>
        <taxon>Stanieria</taxon>
    </lineage>
</organism>
<dbReference type="PROSITE" id="PS51186">
    <property type="entry name" value="GNAT"/>
    <property type="match status" value="1"/>
</dbReference>
<reference evidence="3" key="1">
    <citation type="journal article" date="2013" name="Proc. Natl. Acad. Sci. U.S.A.">
        <title>Improving the coverage of the cyanobacterial phylum using diversity-driven genome sequencing.</title>
        <authorList>
            <person name="Shih P.M."/>
            <person name="Wu D."/>
            <person name="Latifi A."/>
            <person name="Axen S.D."/>
            <person name="Fewer D.P."/>
            <person name="Talla E."/>
            <person name="Calteau A."/>
            <person name="Cai F."/>
            <person name="Tandeau de Marsac N."/>
            <person name="Rippka R."/>
            <person name="Herdman M."/>
            <person name="Sivonen K."/>
            <person name="Coursin T."/>
            <person name="Laurent T."/>
            <person name="Goodwin L."/>
            <person name="Nolan M."/>
            <person name="Davenport K.W."/>
            <person name="Han C.S."/>
            <person name="Rubin E.M."/>
            <person name="Eisen J.A."/>
            <person name="Woyke T."/>
            <person name="Gugger M."/>
            <person name="Kerfeld C.A."/>
        </authorList>
    </citation>
    <scope>NUCLEOTIDE SEQUENCE [LARGE SCALE GENOMIC DNA]</scope>
    <source>
        <strain evidence="3">ATCC 29371 / PCC 7437</strain>
    </source>
</reference>
<evidence type="ECO:0000259" key="1">
    <source>
        <dbReference type="PROSITE" id="PS51186"/>
    </source>
</evidence>
<dbReference type="AlphaFoldDB" id="K9XQW1"/>
<sequence>MKATFPCWRLFCHPQSSAVSLSPETSNQKKPNLQQLTIRNAEPKDISDVTDVLTYGFYQFPQFFSWLYSPLKLSIYEDLRNRFRTCPPNYCCLVASLVEPAGQSMIVGTVEISLRYPSFWSSDTQYPYISNLAVARLYRRRGVAQKLLASCEQIALEWGYQETRLHVLEDNQPAKQLYFQRGYQIYQQESSWRKLLFKSSQRLLLSKQLSN</sequence>
<name>K9XQW1_STAC7</name>
<evidence type="ECO:0000313" key="3">
    <source>
        <dbReference type="Proteomes" id="UP000010473"/>
    </source>
</evidence>